<keyword evidence="1" id="KW-0812">Transmembrane</keyword>
<feature type="transmembrane region" description="Helical" evidence="1">
    <location>
        <begin position="44"/>
        <end position="63"/>
    </location>
</feature>
<dbReference type="AlphaFoldDB" id="H3NPI7"/>
<evidence type="ECO:0000256" key="1">
    <source>
        <dbReference type="SAM" id="Phobius"/>
    </source>
</evidence>
<feature type="transmembrane region" description="Helical" evidence="1">
    <location>
        <begin position="18"/>
        <end position="38"/>
    </location>
</feature>
<sequence>MITKEILFDSFSEVKKKFIYYLLVAVFLYGLNEFFSYFNLDLLYMLFILVFLPFINLEFYHSIKENRKPKFINMVRYKNSRPLVMNLLESFYLLFWYLLFFIPGMYKTLSYTLAIKFVSEDDEIGYNDALKKSDEEMKGLKSPLFIAQLCVFLPLFFILFMLTFPNEMRILNGESNLADIRMVNVVQSVIIVLSSIISLAFIPVFYAKYDKLKDRNI</sequence>
<evidence type="ECO:0000313" key="2">
    <source>
        <dbReference type="EMBL" id="EHR33215.1"/>
    </source>
</evidence>
<keyword evidence="3" id="KW-1185">Reference proteome</keyword>
<gene>
    <name evidence="2" type="ORF">HMPREF9709_01259</name>
</gene>
<dbReference type="EMBL" id="AGEI01000024">
    <property type="protein sequence ID" value="EHR33215.1"/>
    <property type="molecule type" value="Genomic_DNA"/>
</dbReference>
<reference evidence="2 3" key="1">
    <citation type="submission" date="2012-01" db="EMBL/GenBank/DDBJ databases">
        <title>The Genome Sequence of Helcococcus kunzii ATCC 51366.</title>
        <authorList>
            <consortium name="The Broad Institute Genome Sequencing Platform"/>
            <person name="Earl A."/>
            <person name="Ward D."/>
            <person name="Feldgarden M."/>
            <person name="Gevers D."/>
            <person name="Huys G."/>
            <person name="Young S.K."/>
            <person name="Zeng Q."/>
            <person name="Gargeya S."/>
            <person name="Fitzgerald M."/>
            <person name="Haas B."/>
            <person name="Abouelleil A."/>
            <person name="Alvarado L."/>
            <person name="Arachchi H.M."/>
            <person name="Berlin A."/>
            <person name="Chapman S.B."/>
            <person name="Gearin G."/>
            <person name="Goldberg J."/>
            <person name="Griggs A."/>
            <person name="Gujja S."/>
            <person name="Hansen M."/>
            <person name="Heiman D."/>
            <person name="Howarth C."/>
            <person name="Larimer J."/>
            <person name="Lui A."/>
            <person name="MacDonald P.J.P."/>
            <person name="McCowen C."/>
            <person name="Montmayeur A."/>
            <person name="Murphy C."/>
            <person name="Neiman D."/>
            <person name="Pearson M."/>
            <person name="Priest M."/>
            <person name="Roberts A."/>
            <person name="Saif S."/>
            <person name="Shea T."/>
            <person name="Sisk P."/>
            <person name="Stolte C."/>
            <person name="Sykes S."/>
            <person name="Wortman J."/>
            <person name="Nusbaum C."/>
            <person name="Birren B."/>
        </authorList>
    </citation>
    <scope>NUCLEOTIDE SEQUENCE [LARGE SCALE GENOMIC DNA]</scope>
    <source>
        <strain evidence="2 3">ATCC 51366</strain>
    </source>
</reference>
<proteinExistence type="predicted"/>
<accession>H3NPI7</accession>
<keyword evidence="1" id="KW-0472">Membrane</keyword>
<organism evidence="2 3">
    <name type="scientific">Helcococcus kunzii ATCC 51366</name>
    <dbReference type="NCBI Taxonomy" id="883114"/>
    <lineage>
        <taxon>Bacteria</taxon>
        <taxon>Bacillati</taxon>
        <taxon>Bacillota</taxon>
        <taxon>Tissierellia</taxon>
        <taxon>Tissierellales</taxon>
        <taxon>Peptoniphilaceae</taxon>
        <taxon>Helcococcus</taxon>
    </lineage>
</organism>
<evidence type="ECO:0008006" key="4">
    <source>
        <dbReference type="Google" id="ProtNLM"/>
    </source>
</evidence>
<dbReference type="RefSeq" id="WP_005398774.1">
    <property type="nucleotide sequence ID" value="NZ_JH601088.1"/>
</dbReference>
<feature type="transmembrane region" description="Helical" evidence="1">
    <location>
        <begin position="145"/>
        <end position="164"/>
    </location>
</feature>
<dbReference type="Proteomes" id="UP000004191">
    <property type="component" value="Unassembled WGS sequence"/>
</dbReference>
<dbReference type="HOGENOM" id="CLU_1270854_0_0_9"/>
<dbReference type="GeneID" id="96999232"/>
<comment type="caution">
    <text evidence="2">The sequence shown here is derived from an EMBL/GenBank/DDBJ whole genome shotgun (WGS) entry which is preliminary data.</text>
</comment>
<evidence type="ECO:0000313" key="3">
    <source>
        <dbReference type="Proteomes" id="UP000004191"/>
    </source>
</evidence>
<keyword evidence="1" id="KW-1133">Transmembrane helix</keyword>
<protein>
    <recommendedName>
        <fullName evidence="4">Glycerophosphoryl diester phosphodiesterase membrane domain-containing protein</fullName>
    </recommendedName>
</protein>
<feature type="transmembrane region" description="Helical" evidence="1">
    <location>
        <begin position="185"/>
        <end position="206"/>
    </location>
</feature>
<name>H3NPI7_9FIRM</name>
<feature type="transmembrane region" description="Helical" evidence="1">
    <location>
        <begin position="83"/>
        <end position="102"/>
    </location>
</feature>